<dbReference type="EMBL" id="VSRR010016891">
    <property type="protein sequence ID" value="MPC59806.1"/>
    <property type="molecule type" value="Genomic_DNA"/>
</dbReference>
<reference evidence="2 3" key="1">
    <citation type="submission" date="2019-05" db="EMBL/GenBank/DDBJ databases">
        <title>Another draft genome of Portunus trituberculatus and its Hox gene families provides insights of decapod evolution.</title>
        <authorList>
            <person name="Jeong J.-H."/>
            <person name="Song I."/>
            <person name="Kim S."/>
            <person name="Choi T."/>
            <person name="Kim D."/>
            <person name="Ryu S."/>
            <person name="Kim W."/>
        </authorList>
    </citation>
    <scope>NUCLEOTIDE SEQUENCE [LARGE SCALE GENOMIC DNA]</scope>
    <source>
        <tissue evidence="2">Muscle</tissue>
    </source>
</reference>
<comment type="caution">
    <text evidence="2">The sequence shown here is derived from an EMBL/GenBank/DDBJ whole genome shotgun (WGS) entry which is preliminary data.</text>
</comment>
<name>A0A5B7GQF4_PORTR</name>
<dbReference type="AlphaFoldDB" id="A0A5B7GQF4"/>
<dbReference type="Proteomes" id="UP000324222">
    <property type="component" value="Unassembled WGS sequence"/>
</dbReference>
<dbReference type="InterPro" id="IPR011011">
    <property type="entry name" value="Znf_FYVE_PHD"/>
</dbReference>
<dbReference type="SUPFAM" id="SSF57903">
    <property type="entry name" value="FYVE/PHD zinc finger"/>
    <property type="match status" value="1"/>
</dbReference>
<keyword evidence="3" id="KW-1185">Reference proteome</keyword>
<evidence type="ECO:0000256" key="1">
    <source>
        <dbReference type="SAM" id="MobiDB-lite"/>
    </source>
</evidence>
<evidence type="ECO:0000313" key="3">
    <source>
        <dbReference type="Proteomes" id="UP000324222"/>
    </source>
</evidence>
<feature type="compositionally biased region" description="Polar residues" evidence="1">
    <location>
        <begin position="143"/>
        <end position="158"/>
    </location>
</feature>
<organism evidence="2 3">
    <name type="scientific">Portunus trituberculatus</name>
    <name type="common">Swimming crab</name>
    <name type="synonym">Neptunus trituberculatus</name>
    <dbReference type="NCBI Taxonomy" id="210409"/>
    <lineage>
        <taxon>Eukaryota</taxon>
        <taxon>Metazoa</taxon>
        <taxon>Ecdysozoa</taxon>
        <taxon>Arthropoda</taxon>
        <taxon>Crustacea</taxon>
        <taxon>Multicrustacea</taxon>
        <taxon>Malacostraca</taxon>
        <taxon>Eumalacostraca</taxon>
        <taxon>Eucarida</taxon>
        <taxon>Decapoda</taxon>
        <taxon>Pleocyemata</taxon>
        <taxon>Brachyura</taxon>
        <taxon>Eubrachyura</taxon>
        <taxon>Portunoidea</taxon>
        <taxon>Portunidae</taxon>
        <taxon>Portuninae</taxon>
        <taxon>Portunus</taxon>
    </lineage>
</organism>
<dbReference type="InterPro" id="IPR013083">
    <property type="entry name" value="Znf_RING/FYVE/PHD"/>
</dbReference>
<proteinExistence type="predicted"/>
<dbReference type="Gene3D" id="3.30.40.10">
    <property type="entry name" value="Zinc/RING finger domain, C3HC4 (zinc finger)"/>
    <property type="match status" value="1"/>
</dbReference>
<gene>
    <name evidence="2" type="ORF">E2C01_053834</name>
</gene>
<feature type="region of interest" description="Disordered" evidence="1">
    <location>
        <begin position="133"/>
        <end position="158"/>
    </location>
</feature>
<sequence length="158" mass="17981">MIRHEMVAQQNVNNSDCDPTGHCGTCGHNTYMENTIQCQECQIWIHFTYSALPLYLLLCLARTNRRYTCEKCTYVKYADPEWVKKVSEVMDKMRKEQIPYQACDILASTDIGENECTEITNGIIGDTNIETSTTRDVDLGNTPEDTNFSQLPSTPQNP</sequence>
<protein>
    <submittedName>
        <fullName evidence="2">Uncharacterized protein</fullName>
    </submittedName>
</protein>
<accession>A0A5B7GQF4</accession>
<evidence type="ECO:0000313" key="2">
    <source>
        <dbReference type="EMBL" id="MPC59806.1"/>
    </source>
</evidence>